<dbReference type="Proteomes" id="UP000019141">
    <property type="component" value="Unassembled WGS sequence"/>
</dbReference>
<feature type="signal peptide" evidence="1">
    <location>
        <begin position="1"/>
        <end position="22"/>
    </location>
</feature>
<keyword evidence="3" id="KW-1185">Reference proteome</keyword>
<proteinExistence type="predicted"/>
<feature type="chain" id="PRO_5004846096" evidence="1">
    <location>
        <begin position="23"/>
        <end position="159"/>
    </location>
</feature>
<evidence type="ECO:0000313" key="3">
    <source>
        <dbReference type="Proteomes" id="UP000019141"/>
    </source>
</evidence>
<gene>
    <name evidence="2" type="ORF">ETSY1_03860</name>
</gene>
<dbReference type="HOGENOM" id="CLU_1657615_0_0_7"/>
<dbReference type="EMBL" id="AZHW01000152">
    <property type="protein sequence ID" value="ETX02371.1"/>
    <property type="molecule type" value="Genomic_DNA"/>
</dbReference>
<protein>
    <submittedName>
        <fullName evidence="2">Uncharacterized protein</fullName>
    </submittedName>
</protein>
<keyword evidence="1" id="KW-0732">Signal</keyword>
<dbReference type="AlphaFoldDB" id="W4LXA7"/>
<reference evidence="2 3" key="1">
    <citation type="journal article" date="2014" name="Nature">
        <title>An environmental bacterial taxon with a large and distinct metabolic repertoire.</title>
        <authorList>
            <person name="Wilson M.C."/>
            <person name="Mori T."/>
            <person name="Ruckert C."/>
            <person name="Uria A.R."/>
            <person name="Helf M.J."/>
            <person name="Takada K."/>
            <person name="Gernert C."/>
            <person name="Steffens U.A."/>
            <person name="Heycke N."/>
            <person name="Schmitt S."/>
            <person name="Rinke C."/>
            <person name="Helfrich E.J."/>
            <person name="Brachmann A.O."/>
            <person name="Gurgui C."/>
            <person name="Wakimoto T."/>
            <person name="Kracht M."/>
            <person name="Crusemann M."/>
            <person name="Hentschel U."/>
            <person name="Abe I."/>
            <person name="Matsunaga S."/>
            <person name="Kalinowski J."/>
            <person name="Takeyama H."/>
            <person name="Piel J."/>
        </authorList>
    </citation>
    <scope>NUCLEOTIDE SEQUENCE [LARGE SCALE GENOMIC DNA]</scope>
    <source>
        <strain evidence="3">TSY1</strain>
    </source>
</reference>
<dbReference type="PROSITE" id="PS51257">
    <property type="entry name" value="PROKAR_LIPOPROTEIN"/>
    <property type="match status" value="1"/>
</dbReference>
<comment type="caution">
    <text evidence="2">The sequence shown here is derived from an EMBL/GenBank/DDBJ whole genome shotgun (WGS) entry which is preliminary data.</text>
</comment>
<evidence type="ECO:0000313" key="2">
    <source>
        <dbReference type="EMBL" id="ETX02371.1"/>
    </source>
</evidence>
<organism evidence="2 3">
    <name type="scientific">Entotheonella factor</name>
    <dbReference type="NCBI Taxonomy" id="1429438"/>
    <lineage>
        <taxon>Bacteria</taxon>
        <taxon>Pseudomonadati</taxon>
        <taxon>Nitrospinota/Tectimicrobiota group</taxon>
        <taxon>Candidatus Tectimicrobiota</taxon>
        <taxon>Candidatus Entotheonellia</taxon>
        <taxon>Candidatus Entotheonellales</taxon>
        <taxon>Candidatus Entotheonellaceae</taxon>
        <taxon>Candidatus Entotheonella</taxon>
    </lineage>
</organism>
<evidence type="ECO:0000256" key="1">
    <source>
        <dbReference type="SAM" id="SignalP"/>
    </source>
</evidence>
<sequence>MSAVRRWQGGWLVILLMTSCQAPVASDRTASPEAPTPPVVASAKPSEQATMKIASLIQDVIQRMRDDGLTPANVATRSAADYSNPFVRVDAQGRIHTDMTVTQVTPEIMADLRALQVQNLKTHAGQTIIQGWVPFDRVVTVAALPFVQHIRPPRYAMRR</sequence>
<name>W4LXA7_ENTF1</name>
<accession>W4LXA7</accession>